<gene>
    <name evidence="1" type="primary">ORF22</name>
</gene>
<dbReference type="RefSeq" id="YP_001456752.1">
    <property type="nucleotide sequence ID" value="NC_009799.3"/>
</dbReference>
<reference evidence="1 2" key="1">
    <citation type="journal article" date="1992" name="J. Gen. Microbiol.">
        <title>Characterization of bacteriophage BFK20 from Brevibacterium flavum.</title>
        <authorList>
            <person name="Koptides M."/>
            <person name="Barak I."/>
            <person name="Sisova M."/>
            <person name="Baloghova E."/>
            <person name="Ugorcakova J."/>
        </authorList>
    </citation>
    <scope>NUCLEOTIDE SEQUENCE [LARGE SCALE GENOMIC DNA]</scope>
</reference>
<reference evidence="1 2" key="4">
    <citation type="journal article" date="2007" name="Virology">
        <title>Transcriptional profiling of bacteriophage BFK20: coexpression interrogated by "guilt-by-association" algorithm.</title>
        <authorList>
            <person name="Majtan T."/>
            <person name="Halgasova N."/>
            <person name="Bukovska G."/>
            <person name="Timko J."/>
        </authorList>
    </citation>
    <scope>NUCLEOTIDE SEQUENCE [LARGE SCALE GENOMIC DNA]</scope>
</reference>
<dbReference type="KEGG" id="vg:5580352"/>
<reference evidence="1 2" key="2">
    <citation type="journal article" date="1994" name="Acta Virol.">
        <title>Characterization and sequence analysis of the F2 promoter from corynephage BFK20.</title>
        <authorList>
            <person name="Koptides M."/>
            <person name="Ugorcakova J."/>
            <person name="Baloghova E."/>
            <person name="Bukovska G."/>
            <person name="Timko J."/>
        </authorList>
    </citation>
    <scope>NUCLEOTIDE SEQUENCE [LARGE SCALE GENOMIC DNA]</scope>
</reference>
<name>Q9MBI2_9CAUD</name>
<keyword evidence="2" id="KW-1185">Reference proteome</keyword>
<dbReference type="Proteomes" id="UP000001531">
    <property type="component" value="Segment"/>
</dbReference>
<organism evidence="1 2">
    <name type="scientific">Corynebacterium phage BFK20</name>
    <dbReference type="NCBI Taxonomy" id="28358"/>
    <lineage>
        <taxon>Viruses</taxon>
        <taxon>Duplodnaviria</taxon>
        <taxon>Heunggongvirae</taxon>
        <taxon>Uroviricota</taxon>
        <taxon>Caudoviricetes</taxon>
        <taxon>Sasvirus</taxon>
        <taxon>Sasvirus BFK20</taxon>
    </lineage>
</organism>
<reference evidence="1 2" key="3">
    <citation type="journal article" date="2006" name="Virology">
        <title>Complete nucleotide sequence and genome analysis of bacteriophage BFK20--a lytic phage of the industrial producer Brevibacterium flavum.</title>
        <authorList>
            <person name="Bukovska G."/>
            <person name="Klucar L."/>
            <person name="Vlcek C."/>
            <person name="Adamovic J."/>
            <person name="Turna J."/>
            <person name="Timko J."/>
        </authorList>
    </citation>
    <scope>NUCLEOTIDE SEQUENCE [LARGE SCALE GENOMIC DNA]</scope>
</reference>
<dbReference type="EMBL" id="AJ278322">
    <property type="protein sequence ID" value="CAB93928.2"/>
    <property type="molecule type" value="Genomic_DNA"/>
</dbReference>
<accession>Q9MBI2</accession>
<dbReference type="OrthoDB" id="9550at10239"/>
<sequence>MPTSQIPEVALTKPSQVTSRAAMLALNAQEGDIAIITAGADKGTYILGSGSSTVFSSWLPMAVSSDVPIQSVNGQVGTVVLTATDVGASPTSHTHTPASLGAAPATHNHTVSQISDLPPIVSDTAQPWSVARRYDGGRVRVGIPVVAEDASPKSYVDAKIAGATDDGYNTRAATDVASTYPAGVSVSLNNVTSKGWSAVIGAASLPSLGSFAVVTTVRQSNYDNTTWQYLSSFTDHTLPILVRKWTGEAWSTLRRLTDDGHTHTSAQISDTTASLVAGALVKREADSAAVRVGNPNQAYHATPKSYVDTGLSNVYTEVYRRPALFSGAGAPPSSIPGALVGDWWLNTTTMQLYKITAV</sequence>
<protein>
    <submittedName>
        <fullName evidence="1">Gp22</fullName>
    </submittedName>
</protein>
<dbReference type="GeneID" id="5580352"/>
<evidence type="ECO:0000313" key="1">
    <source>
        <dbReference type="EMBL" id="CAB93928.2"/>
    </source>
</evidence>
<proteinExistence type="predicted"/>
<evidence type="ECO:0000313" key="2">
    <source>
        <dbReference type="Proteomes" id="UP000001531"/>
    </source>
</evidence>